<dbReference type="KEGG" id="als:DJ013_15840"/>
<evidence type="ECO:0000313" key="2">
    <source>
        <dbReference type="EMBL" id="AWV99559.1"/>
    </source>
</evidence>
<protein>
    <recommendedName>
        <fullName evidence="4">DUF2911 domain-containing protein</fullName>
    </recommendedName>
</protein>
<proteinExistence type="predicted"/>
<reference evidence="2 3" key="1">
    <citation type="submission" date="2018-05" db="EMBL/GenBank/DDBJ databases">
        <title>Complete genome sequence of Arcticibacterium luteifluviistationis SM1504T, a cytophagaceae bacterium isolated from Arctic surface seawater.</title>
        <authorList>
            <person name="Li Y."/>
            <person name="Qin Q.-L."/>
        </authorList>
    </citation>
    <scope>NUCLEOTIDE SEQUENCE [LARGE SCALE GENOMIC DNA]</scope>
    <source>
        <strain evidence="2 3">SM1504</strain>
    </source>
</reference>
<gene>
    <name evidence="2" type="ORF">DJ013_15840</name>
</gene>
<sequence>MKKLLFLAAALLFVGTSSSFAQKSPKMTSSEGNISVTYSAPSVKGRDIFGGLVPYNEVWRTGANNATEITFAKDGSIGGKAVKAGTYSLFTIPKADGDWTVILNPTLKQWGSFKYGEIKDADLPHVMAKTSKTASNVEQMKISVEGGNLVIAWADTKASVAVK</sequence>
<dbReference type="Proteomes" id="UP000249873">
    <property type="component" value="Chromosome"/>
</dbReference>
<dbReference type="Pfam" id="PF11138">
    <property type="entry name" value="DUF2911"/>
    <property type="match status" value="1"/>
</dbReference>
<dbReference type="RefSeq" id="WP_111372927.1">
    <property type="nucleotide sequence ID" value="NZ_CP029480.1"/>
</dbReference>
<evidence type="ECO:0000313" key="3">
    <source>
        <dbReference type="Proteomes" id="UP000249873"/>
    </source>
</evidence>
<keyword evidence="3" id="KW-1185">Reference proteome</keyword>
<dbReference type="AlphaFoldDB" id="A0A2Z4GE19"/>
<feature type="chain" id="PRO_5016388476" description="DUF2911 domain-containing protein" evidence="1">
    <location>
        <begin position="22"/>
        <end position="163"/>
    </location>
</feature>
<name>A0A2Z4GE19_9BACT</name>
<dbReference type="InterPro" id="IPR021314">
    <property type="entry name" value="DUF2911"/>
</dbReference>
<evidence type="ECO:0008006" key="4">
    <source>
        <dbReference type="Google" id="ProtNLM"/>
    </source>
</evidence>
<organism evidence="2 3">
    <name type="scientific">Arcticibacterium luteifluviistationis</name>
    <dbReference type="NCBI Taxonomy" id="1784714"/>
    <lineage>
        <taxon>Bacteria</taxon>
        <taxon>Pseudomonadati</taxon>
        <taxon>Bacteroidota</taxon>
        <taxon>Cytophagia</taxon>
        <taxon>Cytophagales</taxon>
        <taxon>Leadbetterellaceae</taxon>
        <taxon>Arcticibacterium</taxon>
    </lineage>
</organism>
<feature type="signal peptide" evidence="1">
    <location>
        <begin position="1"/>
        <end position="21"/>
    </location>
</feature>
<dbReference type="OrthoDB" id="195456at2"/>
<evidence type="ECO:0000256" key="1">
    <source>
        <dbReference type="SAM" id="SignalP"/>
    </source>
</evidence>
<accession>A0A2Z4GE19</accession>
<keyword evidence="1" id="KW-0732">Signal</keyword>
<dbReference type="EMBL" id="CP029480">
    <property type="protein sequence ID" value="AWV99559.1"/>
    <property type="molecule type" value="Genomic_DNA"/>
</dbReference>